<organism evidence="4 5">
    <name type="scientific">Steinernema glaseri</name>
    <dbReference type="NCBI Taxonomy" id="37863"/>
    <lineage>
        <taxon>Eukaryota</taxon>
        <taxon>Metazoa</taxon>
        <taxon>Ecdysozoa</taxon>
        <taxon>Nematoda</taxon>
        <taxon>Chromadorea</taxon>
        <taxon>Rhabditida</taxon>
        <taxon>Tylenchina</taxon>
        <taxon>Panagrolaimomorpha</taxon>
        <taxon>Strongyloidoidea</taxon>
        <taxon>Steinernematidae</taxon>
        <taxon>Steinernema</taxon>
    </lineage>
</organism>
<sequence length="149" mass="16169">MSQKKNNVHRSGTLSLSTYQSTCALVYKDIYRNVGGGTRSKKATRAIRATGRRRKVSLHRTPKMTSGTNLLVNVASAGSGIVVVACLLAVANLYQDINSLYDEVMVDLSDFRTLSNDAWMGMVAAQGRGTHCGYFRSVGQPMNPKVHGS</sequence>
<feature type="domain" description="Nematode cuticle collagen N-terminal" evidence="3">
    <location>
        <begin position="70"/>
        <end position="122"/>
    </location>
</feature>
<evidence type="ECO:0000259" key="3">
    <source>
        <dbReference type="SMART" id="SM01088"/>
    </source>
</evidence>
<dbReference type="Pfam" id="PF01484">
    <property type="entry name" value="Col_cuticle_N"/>
    <property type="match status" value="1"/>
</dbReference>
<dbReference type="SMART" id="SM01088">
    <property type="entry name" value="Col_cuticle_N"/>
    <property type="match status" value="1"/>
</dbReference>
<dbReference type="WBParaSite" id="L893_g27729.t1">
    <property type="protein sequence ID" value="L893_g27729.t1"/>
    <property type="gene ID" value="L893_g27729"/>
</dbReference>
<accession>A0A1I7ZMB6</accession>
<keyword evidence="4" id="KW-1185">Reference proteome</keyword>
<dbReference type="InterPro" id="IPR002486">
    <property type="entry name" value="Col_cuticle_N"/>
</dbReference>
<keyword evidence="1" id="KW-0677">Repeat</keyword>
<keyword evidence="2" id="KW-0812">Transmembrane</keyword>
<evidence type="ECO:0000256" key="2">
    <source>
        <dbReference type="SAM" id="Phobius"/>
    </source>
</evidence>
<evidence type="ECO:0000313" key="4">
    <source>
        <dbReference type="Proteomes" id="UP000095287"/>
    </source>
</evidence>
<reference evidence="5" key="1">
    <citation type="submission" date="2016-11" db="UniProtKB">
        <authorList>
            <consortium name="WormBaseParasite"/>
        </authorList>
    </citation>
    <scope>IDENTIFICATION</scope>
</reference>
<evidence type="ECO:0000256" key="1">
    <source>
        <dbReference type="ARBA" id="ARBA00022737"/>
    </source>
</evidence>
<keyword evidence="2" id="KW-0472">Membrane</keyword>
<keyword evidence="2" id="KW-1133">Transmembrane helix</keyword>
<dbReference type="Proteomes" id="UP000095287">
    <property type="component" value="Unplaced"/>
</dbReference>
<protein>
    <submittedName>
        <fullName evidence="5">Col_cuticle_N domain-containing protein</fullName>
    </submittedName>
</protein>
<feature type="transmembrane region" description="Helical" evidence="2">
    <location>
        <begin position="70"/>
        <end position="94"/>
    </location>
</feature>
<evidence type="ECO:0000313" key="5">
    <source>
        <dbReference type="WBParaSite" id="L893_g27729.t1"/>
    </source>
</evidence>
<dbReference type="AlphaFoldDB" id="A0A1I7ZMB6"/>
<proteinExistence type="predicted"/>
<dbReference type="GO" id="GO:0042302">
    <property type="term" value="F:structural constituent of cuticle"/>
    <property type="evidence" value="ECO:0007669"/>
    <property type="project" value="InterPro"/>
</dbReference>
<name>A0A1I7ZMB6_9BILA</name>